<reference evidence="4 5" key="1">
    <citation type="journal article" date="2021" name="Microbiol. Resour. Announc.">
        <title>Complete Genome Sequences of Three Human Oral Treponema parvum Isolates.</title>
        <authorList>
            <person name="Zeng H."/>
            <person name="Watt R.M."/>
        </authorList>
    </citation>
    <scope>NUCLEOTIDE SEQUENCE [LARGE SCALE GENOMIC DNA]</scope>
    <source>
        <strain evidence="4 5">ATCC 700770</strain>
    </source>
</reference>
<evidence type="ECO:0000256" key="2">
    <source>
        <dbReference type="PROSITE-ProRule" id="PRU00169"/>
    </source>
</evidence>
<dbReference type="Pfam" id="PF12728">
    <property type="entry name" value="HTH_17"/>
    <property type="match status" value="1"/>
</dbReference>
<dbReference type="SMART" id="SM00448">
    <property type="entry name" value="REC"/>
    <property type="match status" value="1"/>
</dbReference>
<proteinExistence type="predicted"/>
<evidence type="ECO:0000259" key="3">
    <source>
        <dbReference type="PROSITE" id="PS50110"/>
    </source>
</evidence>
<dbReference type="PROSITE" id="PS50110">
    <property type="entry name" value="RESPONSE_REGULATORY"/>
    <property type="match status" value="1"/>
</dbReference>
<dbReference type="Proteomes" id="UP000671908">
    <property type="component" value="Chromosome"/>
</dbReference>
<dbReference type="GO" id="GO:0000160">
    <property type="term" value="P:phosphorelay signal transduction system"/>
    <property type="evidence" value="ECO:0007669"/>
    <property type="project" value="InterPro"/>
</dbReference>
<sequence length="202" mass="22663">MSKRGTKSVVFSALEVANICGVVNQTAINWIRSGYLKAFTTPGGQFRVYPDDLASFMSSRNMLIPEALLKLCKDRSAYELNTLLIIDDDRPLNDVIADYMRKKFPAINILQAYDGFEAGLLLASKHPQCLILDLDLPGMDGFELCKQIYEGGKFGNPQVLVITALEETGIEERLEKLGVAHFFRKPLVLDSLSKIVERVYRE</sequence>
<dbReference type="SUPFAM" id="SSF52172">
    <property type="entry name" value="CheY-like"/>
    <property type="match status" value="1"/>
</dbReference>
<dbReference type="Gene3D" id="3.40.50.2300">
    <property type="match status" value="1"/>
</dbReference>
<keyword evidence="5" id="KW-1185">Reference proteome</keyword>
<dbReference type="Pfam" id="PF00072">
    <property type="entry name" value="Response_reg"/>
    <property type="match status" value="1"/>
</dbReference>
<dbReference type="EMBL" id="CP054142">
    <property type="protein sequence ID" value="QTQ13447.1"/>
    <property type="molecule type" value="Genomic_DNA"/>
</dbReference>
<gene>
    <name evidence="4" type="ORF">HRQ91_02675</name>
</gene>
<protein>
    <submittedName>
        <fullName evidence="4">Response regulator</fullName>
    </submittedName>
</protein>
<name>A0A975F304_9SPIR</name>
<dbReference type="InterPro" id="IPR001789">
    <property type="entry name" value="Sig_transdc_resp-reg_receiver"/>
</dbReference>
<feature type="domain" description="Response regulatory" evidence="3">
    <location>
        <begin position="82"/>
        <end position="200"/>
    </location>
</feature>
<evidence type="ECO:0000313" key="5">
    <source>
        <dbReference type="Proteomes" id="UP000671908"/>
    </source>
</evidence>
<dbReference type="InterPro" id="IPR050595">
    <property type="entry name" value="Bact_response_regulator"/>
</dbReference>
<dbReference type="PANTHER" id="PTHR44591:SF3">
    <property type="entry name" value="RESPONSE REGULATORY DOMAIN-CONTAINING PROTEIN"/>
    <property type="match status" value="1"/>
</dbReference>
<evidence type="ECO:0000313" key="4">
    <source>
        <dbReference type="EMBL" id="QTQ13447.1"/>
    </source>
</evidence>
<keyword evidence="1 2" id="KW-0597">Phosphoprotein</keyword>
<dbReference type="RefSeq" id="WP_210120139.1">
    <property type="nucleotide sequence ID" value="NZ_CP054142.1"/>
</dbReference>
<dbReference type="PANTHER" id="PTHR44591">
    <property type="entry name" value="STRESS RESPONSE REGULATOR PROTEIN 1"/>
    <property type="match status" value="1"/>
</dbReference>
<dbReference type="InterPro" id="IPR011006">
    <property type="entry name" value="CheY-like_superfamily"/>
</dbReference>
<dbReference type="AlphaFoldDB" id="A0A975F304"/>
<dbReference type="InterPro" id="IPR041657">
    <property type="entry name" value="HTH_17"/>
</dbReference>
<dbReference type="KEGG" id="tpav:HRQ91_02675"/>
<feature type="modified residue" description="4-aspartylphosphate" evidence="2">
    <location>
        <position position="133"/>
    </location>
</feature>
<evidence type="ECO:0000256" key="1">
    <source>
        <dbReference type="ARBA" id="ARBA00022553"/>
    </source>
</evidence>
<accession>A0A975F304</accession>
<organism evidence="4 5">
    <name type="scientific">Treponema parvum</name>
    <dbReference type="NCBI Taxonomy" id="138851"/>
    <lineage>
        <taxon>Bacteria</taxon>
        <taxon>Pseudomonadati</taxon>
        <taxon>Spirochaetota</taxon>
        <taxon>Spirochaetia</taxon>
        <taxon>Spirochaetales</taxon>
        <taxon>Treponemataceae</taxon>
        <taxon>Treponema</taxon>
    </lineage>
</organism>